<dbReference type="InterPro" id="IPR005135">
    <property type="entry name" value="Endo/exonuclease/phosphatase"/>
</dbReference>
<organism evidence="3 4">
    <name type="scientific">Ramlibacter rhizophilus</name>
    <dbReference type="NCBI Taxonomy" id="1781167"/>
    <lineage>
        <taxon>Bacteria</taxon>
        <taxon>Pseudomonadati</taxon>
        <taxon>Pseudomonadota</taxon>
        <taxon>Betaproteobacteria</taxon>
        <taxon>Burkholderiales</taxon>
        <taxon>Comamonadaceae</taxon>
        <taxon>Ramlibacter</taxon>
    </lineage>
</organism>
<dbReference type="SUPFAM" id="SSF56219">
    <property type="entry name" value="DNase I-like"/>
    <property type="match status" value="1"/>
</dbReference>
<protein>
    <recommendedName>
        <fullName evidence="2">Endonuclease/exonuclease/phosphatase domain-containing protein</fullName>
    </recommendedName>
</protein>
<keyword evidence="1" id="KW-0812">Transmembrane</keyword>
<dbReference type="EMBL" id="SMLL01000001">
    <property type="protein sequence ID" value="TFZ04274.1"/>
    <property type="molecule type" value="Genomic_DNA"/>
</dbReference>
<dbReference type="OrthoDB" id="9796594at2"/>
<sequence>MAASNAKSLSMLRRGAGALVLLLLGAACVASLLPLTETDTWWVRYLDFIRVQLFIAIIILLVLWLLLVPPWRAGRTLGLGVLVFPALALGYHAYRLHPYAPGAAVQAVSMDACPEDARLRVLVANVKRDNELAEPFLALVKRSDPDVLVVLETDAWWDQKLSALRGRFGHVVQSIPQDNAYYGMHVFSRFELLGPEFLHLFGDVTPTLSSGLRLPGGGQVRLFALHPRPPQAWSQPTTSRDGHLMQIALDARESRVPSILAGDFNAAPWERSVRRAMRIGGLLDPRVGRGFIPTFEAGSTLKSWPLDQVLFQEGLGLMAFERLPDFGSDHYPVMAQLCLSQDAAASQSAPALEPDDLEEAAATLRAARRS</sequence>
<feature type="transmembrane region" description="Helical" evidence="1">
    <location>
        <begin position="48"/>
        <end position="69"/>
    </location>
</feature>
<gene>
    <name evidence="3" type="ORF">EZ242_00495</name>
</gene>
<dbReference type="PROSITE" id="PS51257">
    <property type="entry name" value="PROKAR_LIPOPROTEIN"/>
    <property type="match status" value="1"/>
</dbReference>
<dbReference type="GO" id="GO:0003824">
    <property type="term" value="F:catalytic activity"/>
    <property type="evidence" value="ECO:0007669"/>
    <property type="project" value="InterPro"/>
</dbReference>
<comment type="caution">
    <text evidence="3">The sequence shown here is derived from an EMBL/GenBank/DDBJ whole genome shotgun (WGS) entry which is preliminary data.</text>
</comment>
<dbReference type="RefSeq" id="WP_135283155.1">
    <property type="nucleotide sequence ID" value="NZ_SMLL01000001.1"/>
</dbReference>
<dbReference type="Proteomes" id="UP000297564">
    <property type="component" value="Unassembled WGS sequence"/>
</dbReference>
<evidence type="ECO:0000313" key="3">
    <source>
        <dbReference type="EMBL" id="TFZ04274.1"/>
    </source>
</evidence>
<name>A0A4Z0C0E1_9BURK</name>
<keyword evidence="1" id="KW-0472">Membrane</keyword>
<proteinExistence type="predicted"/>
<evidence type="ECO:0000259" key="2">
    <source>
        <dbReference type="Pfam" id="PF03372"/>
    </source>
</evidence>
<keyword evidence="4" id="KW-1185">Reference proteome</keyword>
<feature type="transmembrane region" description="Helical" evidence="1">
    <location>
        <begin position="76"/>
        <end position="94"/>
    </location>
</feature>
<accession>A0A4Z0C0E1</accession>
<evidence type="ECO:0000256" key="1">
    <source>
        <dbReference type="SAM" id="Phobius"/>
    </source>
</evidence>
<dbReference type="Gene3D" id="3.60.10.10">
    <property type="entry name" value="Endonuclease/exonuclease/phosphatase"/>
    <property type="match status" value="1"/>
</dbReference>
<dbReference type="Pfam" id="PF03372">
    <property type="entry name" value="Exo_endo_phos"/>
    <property type="match status" value="1"/>
</dbReference>
<feature type="domain" description="Endonuclease/exonuclease/phosphatase" evidence="2">
    <location>
        <begin position="125"/>
        <end position="330"/>
    </location>
</feature>
<reference evidence="3 4" key="1">
    <citation type="submission" date="2019-03" db="EMBL/GenBank/DDBJ databases">
        <title>Ramlibacter rhizophilus CCTCC AB2015357, whole genome shotgun sequence.</title>
        <authorList>
            <person name="Zhang X."/>
            <person name="Feng G."/>
            <person name="Zhu H."/>
        </authorList>
    </citation>
    <scope>NUCLEOTIDE SEQUENCE [LARGE SCALE GENOMIC DNA]</scope>
    <source>
        <strain evidence="3 4">CCTCC AB2015357</strain>
    </source>
</reference>
<evidence type="ECO:0000313" key="4">
    <source>
        <dbReference type="Proteomes" id="UP000297564"/>
    </source>
</evidence>
<dbReference type="AlphaFoldDB" id="A0A4Z0C0E1"/>
<keyword evidence="1" id="KW-1133">Transmembrane helix</keyword>
<dbReference type="InterPro" id="IPR036691">
    <property type="entry name" value="Endo/exonu/phosph_ase_sf"/>
</dbReference>